<reference evidence="8" key="1">
    <citation type="submission" date="2022-11" db="UniProtKB">
        <authorList>
            <consortium name="WormBaseParasite"/>
        </authorList>
    </citation>
    <scope>IDENTIFICATION</scope>
</reference>
<evidence type="ECO:0000256" key="1">
    <source>
        <dbReference type="ARBA" id="ARBA00004613"/>
    </source>
</evidence>
<feature type="chain" id="PRO_5037724204" evidence="5">
    <location>
        <begin position="22"/>
        <end position="151"/>
    </location>
</feature>
<dbReference type="SUPFAM" id="SSF57501">
    <property type="entry name" value="Cystine-knot cytokines"/>
    <property type="match status" value="1"/>
</dbReference>
<evidence type="ECO:0000256" key="3">
    <source>
        <dbReference type="ARBA" id="ARBA00022525"/>
    </source>
</evidence>
<keyword evidence="5" id="KW-0732">Signal</keyword>
<keyword evidence="4" id="KW-1015">Disulfide bond</keyword>
<dbReference type="GO" id="GO:0005737">
    <property type="term" value="C:cytoplasm"/>
    <property type="evidence" value="ECO:0007669"/>
    <property type="project" value="TreeGrafter"/>
</dbReference>
<dbReference type="GO" id="GO:0007186">
    <property type="term" value="P:G protein-coupled receptor signaling pathway"/>
    <property type="evidence" value="ECO:0007669"/>
    <property type="project" value="TreeGrafter"/>
</dbReference>
<keyword evidence="7" id="KW-1185">Reference proteome</keyword>
<dbReference type="InterPro" id="IPR001545">
    <property type="entry name" value="Gonadotropin_bsu"/>
</dbReference>
<evidence type="ECO:0000256" key="2">
    <source>
        <dbReference type="ARBA" id="ARBA00006552"/>
    </source>
</evidence>
<dbReference type="PANTHER" id="PTHR11515">
    <property type="entry name" value="GLYCOPROTEIN HORMONE BETA CHAIN"/>
    <property type="match status" value="1"/>
</dbReference>
<dbReference type="PANTHER" id="PTHR11515:SF13">
    <property type="entry name" value="GLYCOPROTEIN HORMONE BETA 5, ISOFORM A"/>
    <property type="match status" value="1"/>
</dbReference>
<evidence type="ECO:0000256" key="4">
    <source>
        <dbReference type="ARBA" id="ARBA00023157"/>
    </source>
</evidence>
<proteinExistence type="inferred from homology"/>
<protein>
    <submittedName>
        <fullName evidence="8">Glycoprotein hormone subunit beta domain-containing protein</fullName>
    </submittedName>
</protein>
<dbReference type="Proteomes" id="UP000887566">
    <property type="component" value="Unplaced"/>
</dbReference>
<accession>A0A914WAT3</accession>
<dbReference type="Gene3D" id="2.10.90.10">
    <property type="entry name" value="Cystine-knot cytokines"/>
    <property type="match status" value="1"/>
</dbReference>
<feature type="signal peptide" evidence="5">
    <location>
        <begin position="1"/>
        <end position="21"/>
    </location>
</feature>
<organism evidence="7 8">
    <name type="scientific">Plectus sambesii</name>
    <dbReference type="NCBI Taxonomy" id="2011161"/>
    <lineage>
        <taxon>Eukaryota</taxon>
        <taxon>Metazoa</taxon>
        <taxon>Ecdysozoa</taxon>
        <taxon>Nematoda</taxon>
        <taxon>Chromadorea</taxon>
        <taxon>Plectida</taxon>
        <taxon>Plectina</taxon>
        <taxon>Plectoidea</taxon>
        <taxon>Plectidae</taxon>
        <taxon>Plectus</taxon>
    </lineage>
</organism>
<keyword evidence="3" id="KW-0964">Secreted</keyword>
<name>A0A914WAT3_9BILA</name>
<evidence type="ECO:0000313" key="8">
    <source>
        <dbReference type="WBParaSite" id="PSAMB.scaffold3714size17132.g22291.t1"/>
    </source>
</evidence>
<dbReference type="GO" id="GO:0005179">
    <property type="term" value="F:hormone activity"/>
    <property type="evidence" value="ECO:0007669"/>
    <property type="project" value="InterPro"/>
</dbReference>
<evidence type="ECO:0000256" key="5">
    <source>
        <dbReference type="SAM" id="SignalP"/>
    </source>
</evidence>
<feature type="domain" description="Glycoprotein hormone subunit beta" evidence="6">
    <location>
        <begin position="60"/>
        <end position="147"/>
    </location>
</feature>
<comment type="subcellular location">
    <subcellularLocation>
        <location evidence="1">Secreted</location>
    </subcellularLocation>
</comment>
<evidence type="ECO:0000313" key="7">
    <source>
        <dbReference type="Proteomes" id="UP000887566"/>
    </source>
</evidence>
<dbReference type="WBParaSite" id="PSAMB.scaffold3714size17132.g22291.t1">
    <property type="protein sequence ID" value="PSAMB.scaffold3714size17132.g22291.t1"/>
    <property type="gene ID" value="PSAMB.scaffold3714size17132.g22291"/>
</dbReference>
<dbReference type="InterPro" id="IPR029034">
    <property type="entry name" value="Cystine-knot_cytokine"/>
</dbReference>
<comment type="similarity">
    <text evidence="2">Belongs to the glycoprotein hormones subunit beta family.</text>
</comment>
<dbReference type="AlphaFoldDB" id="A0A914WAT3"/>
<sequence>MAPRLLMAILVLMAWSAPIQSVPRGKYNRGHHNRAPGSGCELAMQPIPGMNPIVRTDSNGRSCRGNITTQVCVGFCETFEDATHKFPFRVHSSFLCAHSSSVVQEFTLNDCDEGAAAYIRKFRVLRATSCACQTCDPRTMFCSDHYVNKRK</sequence>
<dbReference type="GO" id="GO:0005615">
    <property type="term" value="C:extracellular space"/>
    <property type="evidence" value="ECO:0007669"/>
    <property type="project" value="TreeGrafter"/>
</dbReference>
<evidence type="ECO:0000259" key="6">
    <source>
        <dbReference type="Pfam" id="PF00007"/>
    </source>
</evidence>
<dbReference type="Pfam" id="PF00007">
    <property type="entry name" value="Cys_knot"/>
    <property type="match status" value="1"/>
</dbReference>
<dbReference type="InterPro" id="IPR006208">
    <property type="entry name" value="Glyco_hormone_CN"/>
</dbReference>